<comment type="caution">
    <text evidence="3">The sequence shown here is derived from an EMBL/GenBank/DDBJ whole genome shotgun (WGS) entry which is preliminary data.</text>
</comment>
<dbReference type="OrthoDB" id="7308154at2"/>
<dbReference type="Proteomes" id="UP000218023">
    <property type="component" value="Unassembled WGS sequence"/>
</dbReference>
<evidence type="ECO:0000313" key="4">
    <source>
        <dbReference type="Proteomes" id="UP000218023"/>
    </source>
</evidence>
<feature type="compositionally biased region" description="Low complexity" evidence="1">
    <location>
        <begin position="142"/>
        <end position="151"/>
    </location>
</feature>
<name>A0A2A2GI27_9RHOB</name>
<sequence length="151" mass="16018">MSRFALTAALALSLAGSALAQGTPFEMPRADDPPPGADTSPELPDSEGGSLLEGLLNDFVTRAQPHLEGLARDMGGLMEDYRPVFEELSKLMDDIGNYQMPPERLPNGDILIRRKADAPPPPPLGDLQNLLPEPAPGPTLPPDTGGNEITL</sequence>
<evidence type="ECO:0008006" key="5">
    <source>
        <dbReference type="Google" id="ProtNLM"/>
    </source>
</evidence>
<dbReference type="RefSeq" id="WP_095640069.1">
    <property type="nucleotide sequence ID" value="NZ_NSJZ01000006.1"/>
</dbReference>
<proteinExistence type="predicted"/>
<keyword evidence="4" id="KW-1185">Reference proteome</keyword>
<feature type="region of interest" description="Disordered" evidence="1">
    <location>
        <begin position="23"/>
        <end position="51"/>
    </location>
</feature>
<keyword evidence="2" id="KW-0732">Signal</keyword>
<evidence type="ECO:0000313" key="3">
    <source>
        <dbReference type="EMBL" id="PAU97266.1"/>
    </source>
</evidence>
<dbReference type="EMBL" id="NSJZ01000006">
    <property type="protein sequence ID" value="PAU97266.1"/>
    <property type="molecule type" value="Genomic_DNA"/>
</dbReference>
<dbReference type="AlphaFoldDB" id="A0A2A2GI27"/>
<organism evidence="3 4">
    <name type="scientific">Paracoccus salipaludis</name>
    <dbReference type="NCBI Taxonomy" id="2032623"/>
    <lineage>
        <taxon>Bacteria</taxon>
        <taxon>Pseudomonadati</taxon>
        <taxon>Pseudomonadota</taxon>
        <taxon>Alphaproteobacteria</taxon>
        <taxon>Rhodobacterales</taxon>
        <taxon>Paracoccaceae</taxon>
        <taxon>Paracoccus</taxon>
    </lineage>
</organism>
<reference evidence="3 4" key="1">
    <citation type="submission" date="2017-09" db="EMBL/GenBank/DDBJ databases">
        <title>Paracoccus alkalisoli sp. nov., isolated from saline alkaline soil.</title>
        <authorList>
            <person name="Dong X."/>
            <person name="Zhang G."/>
        </authorList>
    </citation>
    <scope>NUCLEOTIDE SEQUENCE [LARGE SCALE GENOMIC DNA]</scope>
    <source>
        <strain evidence="3 4">WN007</strain>
    </source>
</reference>
<accession>A0A2A2GI27</accession>
<protein>
    <recommendedName>
        <fullName evidence="5">AAA+ family ATPase</fullName>
    </recommendedName>
</protein>
<gene>
    <name evidence="3" type="ORF">CK240_09315</name>
</gene>
<feature type="signal peptide" evidence="2">
    <location>
        <begin position="1"/>
        <end position="20"/>
    </location>
</feature>
<evidence type="ECO:0000256" key="1">
    <source>
        <dbReference type="SAM" id="MobiDB-lite"/>
    </source>
</evidence>
<feature type="chain" id="PRO_5012449088" description="AAA+ family ATPase" evidence="2">
    <location>
        <begin position="21"/>
        <end position="151"/>
    </location>
</feature>
<feature type="region of interest" description="Disordered" evidence="1">
    <location>
        <begin position="113"/>
        <end position="151"/>
    </location>
</feature>
<evidence type="ECO:0000256" key="2">
    <source>
        <dbReference type="SAM" id="SignalP"/>
    </source>
</evidence>